<keyword evidence="3" id="KW-1185">Reference proteome</keyword>
<protein>
    <submittedName>
        <fullName evidence="2">OLC1v1038265C1</fullName>
    </submittedName>
</protein>
<dbReference type="PANTHER" id="PTHR13343:SF24">
    <property type="entry name" value="OS07G0573800 PROTEIN"/>
    <property type="match status" value="1"/>
</dbReference>
<evidence type="ECO:0000259" key="1">
    <source>
        <dbReference type="Pfam" id="PF10615"/>
    </source>
</evidence>
<name>A0AAV1CZI4_OLDCO</name>
<dbReference type="Gene3D" id="2.30.110.10">
    <property type="entry name" value="Electron Transport, Fmn-binding Protein, Chain A"/>
    <property type="match status" value="2"/>
</dbReference>
<dbReference type="GO" id="GO:0005737">
    <property type="term" value="C:cytoplasm"/>
    <property type="evidence" value="ECO:0007669"/>
    <property type="project" value="UniProtKB-ARBA"/>
</dbReference>
<dbReference type="SUPFAM" id="SSF50475">
    <property type="entry name" value="FMN-binding split barrel"/>
    <property type="match status" value="1"/>
</dbReference>
<reference evidence="2" key="1">
    <citation type="submission" date="2023-03" db="EMBL/GenBank/DDBJ databases">
        <authorList>
            <person name="Julca I."/>
        </authorList>
    </citation>
    <scope>NUCLEOTIDE SEQUENCE</scope>
</reference>
<sequence length="739" mass="81836">MKLVWRGANTLDFNCWDYRGGRSLRSQPGLNLVKAVTEVLFLREAGEIHSFRLSWNAHESLTSFVHIWVRHTVSCNLRVLDLCVASSGEGTHLPDKLLTCSTLETLRLSGGSLLVVAPSDVCLPKLEHLCLVDTAFDSDDSFRCLSDCKDRKLEIDAPALEVFDFSDSQMKELSMKRLTSVNEVKVDLHEHSETYLDNGISIGLCDSILNLIEGVKCAKSLTLNQLVVQGLSHASTPLSAMFERLTILDVECPCCHWSSLSAILANSIQLQVLNISMVTCYTCIDVDGYCTSKESWKDPKDVPVCLSQSLEEVSCDVESYLCDGINEYFAMLRYILKHGVLMRSVDLAFGYLASEVKTTGGDIGIAQKFKCLGLLRYAEPYCKENWQESRSKVENDYWRNSVIGFVLGASPPFSVMNKAAAASLVAEDFVWRFESTEMTALVHCLQALIWVRVPATLTVMEVRKQMLLVIGVDDSDYIAYRQSCVSVVSMASPAKNVSAVGEDASSAAAAEAMDVFRLIQAHQENAARLPPVEEIKTVLHHSLRGMLSTFSHKYEGYPSGSMVDFACDAYGSPILAVSSLAFHTKVAESDKDAIRTAYLARHPNAFWVDFGDFHFVRIDPKVIRYVSGVATAALGAGEFSKEEFAAAKVDPIYQFSKPIASHMNEDHADDTKLIVQHSTSVPVDFAYILDVDSLGLNVKAGYQGNTLKLRIPFPRRAADRKDVKTLIVEMLQAARDRDN</sequence>
<dbReference type="Proteomes" id="UP001161247">
    <property type="component" value="Chromosome 3"/>
</dbReference>
<dbReference type="Pfam" id="PF10615">
    <property type="entry name" value="DUF2470"/>
    <property type="match status" value="1"/>
</dbReference>
<accession>A0AAV1CZI4</accession>
<dbReference type="InterPro" id="IPR019595">
    <property type="entry name" value="DUF2470"/>
</dbReference>
<evidence type="ECO:0000313" key="3">
    <source>
        <dbReference type="Proteomes" id="UP001161247"/>
    </source>
</evidence>
<dbReference type="Gene3D" id="3.20.180.10">
    <property type="entry name" value="PNP-oxidase-like"/>
    <property type="match status" value="1"/>
</dbReference>
<feature type="domain" description="DUF2470" evidence="1">
    <location>
        <begin position="656"/>
        <end position="730"/>
    </location>
</feature>
<dbReference type="EMBL" id="OX459120">
    <property type="protein sequence ID" value="CAI9101039.1"/>
    <property type="molecule type" value="Genomic_DNA"/>
</dbReference>
<dbReference type="SUPFAM" id="SSF52047">
    <property type="entry name" value="RNI-like"/>
    <property type="match status" value="1"/>
</dbReference>
<dbReference type="AlphaFoldDB" id="A0AAV1CZI4"/>
<dbReference type="Gene3D" id="3.80.10.10">
    <property type="entry name" value="Ribonuclease Inhibitor"/>
    <property type="match status" value="1"/>
</dbReference>
<dbReference type="InterPro" id="IPR037119">
    <property type="entry name" value="Haem_oxidase_HugZ-like_sf"/>
</dbReference>
<evidence type="ECO:0000313" key="2">
    <source>
        <dbReference type="EMBL" id="CAI9101039.1"/>
    </source>
</evidence>
<dbReference type="InterPro" id="IPR012349">
    <property type="entry name" value="Split_barrel_FMN-bd"/>
</dbReference>
<organism evidence="2 3">
    <name type="scientific">Oldenlandia corymbosa var. corymbosa</name>
    <dbReference type="NCBI Taxonomy" id="529605"/>
    <lineage>
        <taxon>Eukaryota</taxon>
        <taxon>Viridiplantae</taxon>
        <taxon>Streptophyta</taxon>
        <taxon>Embryophyta</taxon>
        <taxon>Tracheophyta</taxon>
        <taxon>Spermatophyta</taxon>
        <taxon>Magnoliopsida</taxon>
        <taxon>eudicotyledons</taxon>
        <taxon>Gunneridae</taxon>
        <taxon>Pentapetalae</taxon>
        <taxon>asterids</taxon>
        <taxon>lamiids</taxon>
        <taxon>Gentianales</taxon>
        <taxon>Rubiaceae</taxon>
        <taxon>Rubioideae</taxon>
        <taxon>Spermacoceae</taxon>
        <taxon>Hedyotis-Oldenlandia complex</taxon>
        <taxon>Oldenlandia</taxon>
    </lineage>
</organism>
<proteinExistence type="predicted"/>
<gene>
    <name evidence="2" type="ORF">OLC1_LOCUS10725</name>
</gene>
<dbReference type="InterPro" id="IPR032675">
    <property type="entry name" value="LRR_dom_sf"/>
</dbReference>
<dbReference type="PANTHER" id="PTHR13343">
    <property type="entry name" value="CREG1 PROTEIN"/>
    <property type="match status" value="1"/>
</dbReference>